<dbReference type="OrthoDB" id="79562at2759"/>
<dbReference type="FunFam" id="2.60.40.1730:FF:000004">
    <property type="entry name" value="Leukotriene A(4) hydrolase"/>
    <property type="match status" value="1"/>
</dbReference>
<dbReference type="GO" id="GO:0043171">
    <property type="term" value="P:peptide catabolic process"/>
    <property type="evidence" value="ECO:0007669"/>
    <property type="project" value="TreeGrafter"/>
</dbReference>
<evidence type="ECO:0000256" key="5">
    <source>
        <dbReference type="ARBA" id="ARBA00022723"/>
    </source>
</evidence>
<dbReference type="OMA" id="VSHYDLR"/>
<evidence type="ECO:0000256" key="10">
    <source>
        <dbReference type="PIRSR" id="PIRSR634015-2"/>
    </source>
</evidence>
<dbReference type="SUPFAM" id="SSF48371">
    <property type="entry name" value="ARM repeat"/>
    <property type="match status" value="1"/>
</dbReference>
<dbReference type="InterPro" id="IPR015211">
    <property type="entry name" value="Peptidase_M1_C"/>
</dbReference>
<dbReference type="GO" id="GO:0004177">
    <property type="term" value="F:aminopeptidase activity"/>
    <property type="evidence" value="ECO:0007669"/>
    <property type="project" value="TreeGrafter"/>
</dbReference>
<keyword evidence="13" id="KW-1185">Reference proteome</keyword>
<proteinExistence type="inferred from homology"/>
<evidence type="ECO:0000256" key="9">
    <source>
        <dbReference type="PIRSR" id="PIRSR634015-1"/>
    </source>
</evidence>
<dbReference type="Gene3D" id="3.30.2010.30">
    <property type="match status" value="1"/>
</dbReference>
<dbReference type="WBParaSite" id="HCON_00101085-00001">
    <property type="protein sequence ID" value="HCON_00101085-00001"/>
    <property type="gene ID" value="HCON_00101085"/>
</dbReference>
<feature type="binding site" evidence="10">
    <location>
        <begin position="257"/>
        <end position="262"/>
    </location>
    <ligand>
        <name>a peptide</name>
        <dbReference type="ChEBI" id="CHEBI:60466"/>
    </ligand>
</feature>
<dbReference type="PANTHER" id="PTHR45726">
    <property type="entry name" value="LEUKOTRIENE A-4 HYDROLASE"/>
    <property type="match status" value="1"/>
</dbReference>
<dbReference type="Pfam" id="PF09127">
    <property type="entry name" value="Leuk-A4-hydro_C"/>
    <property type="match status" value="1"/>
</dbReference>
<comment type="similarity">
    <text evidence="2">Belongs to the peptidase M1 family.</text>
</comment>
<evidence type="ECO:0000256" key="4">
    <source>
        <dbReference type="ARBA" id="ARBA00022670"/>
    </source>
</evidence>
<feature type="domain" description="Peptidase M1 leukotriene A4 hydrolase/aminopeptidase C-terminal" evidence="12">
    <location>
        <begin position="454"/>
        <end position="597"/>
    </location>
</feature>
<keyword evidence="4" id="KW-0645">Protease</keyword>
<feature type="binding site" evidence="10">
    <location>
        <begin position="553"/>
        <end position="555"/>
    </location>
    <ligand>
        <name>a peptide</name>
        <dbReference type="ChEBI" id="CHEBI:60466"/>
    </ligand>
</feature>
<dbReference type="PANTHER" id="PTHR45726:SF3">
    <property type="entry name" value="LEUKOTRIENE A-4 HYDROLASE"/>
    <property type="match status" value="1"/>
</dbReference>
<dbReference type="GO" id="GO:0005829">
    <property type="term" value="C:cytosol"/>
    <property type="evidence" value="ECO:0007669"/>
    <property type="project" value="TreeGrafter"/>
</dbReference>
<evidence type="ECO:0000256" key="6">
    <source>
        <dbReference type="ARBA" id="ARBA00022801"/>
    </source>
</evidence>
<dbReference type="GO" id="GO:0006508">
    <property type="term" value="P:proteolysis"/>
    <property type="evidence" value="ECO:0007669"/>
    <property type="project" value="UniProtKB-KW"/>
</dbReference>
<dbReference type="InterPro" id="IPR001930">
    <property type="entry name" value="Peptidase_M1"/>
</dbReference>
<feature type="binding site" evidence="11">
    <location>
        <position position="290"/>
    </location>
    <ligand>
        <name>Zn(2+)</name>
        <dbReference type="ChEBI" id="CHEBI:29105"/>
        <note>catalytic</note>
    </ligand>
</feature>
<dbReference type="Gene3D" id="1.25.40.320">
    <property type="entry name" value="Peptidase M1, leukotriene A4 hydrolase/aminopeptidase C-terminal domain"/>
    <property type="match status" value="1"/>
</dbReference>
<dbReference type="InterPro" id="IPR049980">
    <property type="entry name" value="LTA4H_cat"/>
</dbReference>
<dbReference type="AlphaFoldDB" id="A0A7I4YJF4"/>
<protein>
    <submittedName>
        <fullName evidence="14">Aminopeptidase</fullName>
    </submittedName>
</protein>
<evidence type="ECO:0000256" key="7">
    <source>
        <dbReference type="ARBA" id="ARBA00022833"/>
    </source>
</evidence>
<dbReference type="FunFam" id="1.10.390.10:FF:000003">
    <property type="entry name" value="Leukotriene A(4) hydrolase"/>
    <property type="match status" value="1"/>
</dbReference>
<feature type="binding site" evidence="10">
    <location>
        <begin position="128"/>
        <end position="130"/>
    </location>
    <ligand>
        <name>a peptide</name>
        <dbReference type="ChEBI" id="CHEBI:60466"/>
    </ligand>
</feature>
<dbReference type="CDD" id="cd09599">
    <property type="entry name" value="M1_LTA4H"/>
    <property type="match status" value="1"/>
</dbReference>
<dbReference type="Pfam" id="PF17900">
    <property type="entry name" value="Peptidase_M1_N"/>
    <property type="match status" value="1"/>
</dbReference>
<organism evidence="13 14">
    <name type="scientific">Haemonchus contortus</name>
    <name type="common">Barber pole worm</name>
    <dbReference type="NCBI Taxonomy" id="6289"/>
    <lineage>
        <taxon>Eukaryota</taxon>
        <taxon>Metazoa</taxon>
        <taxon>Ecdysozoa</taxon>
        <taxon>Nematoda</taxon>
        <taxon>Chromadorea</taxon>
        <taxon>Rhabditida</taxon>
        <taxon>Rhabditina</taxon>
        <taxon>Rhabditomorpha</taxon>
        <taxon>Strongyloidea</taxon>
        <taxon>Trichostrongylidae</taxon>
        <taxon>Haemonchus</taxon>
    </lineage>
</organism>
<dbReference type="PRINTS" id="PR00756">
    <property type="entry name" value="ALADIPTASE"/>
</dbReference>
<keyword evidence="3" id="KW-0963">Cytoplasm</keyword>
<evidence type="ECO:0000313" key="13">
    <source>
        <dbReference type="Proteomes" id="UP000025227"/>
    </source>
</evidence>
<keyword evidence="6" id="KW-0378">Hydrolase</keyword>
<evidence type="ECO:0000256" key="2">
    <source>
        <dbReference type="ARBA" id="ARBA00010136"/>
    </source>
</evidence>
<sequence length="597" mass="67189">MYRDPSTSSNYDEITVTHYFLEWTVCFLQKNIYGSIEMTLKALKAVDKIVLDGHGLMISSVILNGQELSFEVEPGTPVGEKIVIKSPISEGQEVKLIITYATAKEASALQFMDKELTADKKGPYLFSQCQAIHARSIMPCMDTPSVKSSYRAEVAVPSNLVCLMSAIGKGKKKSGDTTTYTFEQPVAIPSYLLAIVVGHIERREISPRCDVWCEPSMADAAKWEFESTEKILQTAEQLAGPYRWGRYDLVVLPPTFPFGGMENPCLTFVTPTLLAGDRSQVGVIAHEIAHSWTGNLVTNASWEHFWLNEGFTVFLERKIKGRLEGELARQFKSECGYDEGLTSAVKTFGETHEFTKLIPKLNGVDPDDVFSSVPYEKGSALLFTIEQLLGDPSRFEEFLRSYINRYASKSIITDTWKNELYTFFSDKKSLLDSIDWDRWLHAPGMPPKPKYDTSLMDACRVLAADWTSTAVNTAPATAANFDHMLPSQKVETLNKIRSSGQFSPEKMPLLTSRYKLEEVKNSEVKFSWLMLGLETKWQPIIPNALAFVLSVGRIKYCKPIYRSLFNWPAARPSAVQQFESNRKYMHPITANLLAKLL</sequence>
<evidence type="ECO:0000256" key="8">
    <source>
        <dbReference type="ARBA" id="ARBA00023049"/>
    </source>
</evidence>
<dbReference type="GO" id="GO:0008237">
    <property type="term" value="F:metallopeptidase activity"/>
    <property type="evidence" value="ECO:0007669"/>
    <property type="project" value="UniProtKB-KW"/>
</dbReference>
<name>A0A7I4YJF4_HAECO</name>
<dbReference type="InterPro" id="IPR034015">
    <property type="entry name" value="M1_LTA4H"/>
</dbReference>
<dbReference type="SMART" id="SM01263">
    <property type="entry name" value="Leuk-A4-hydro_C"/>
    <property type="match status" value="1"/>
</dbReference>
<evidence type="ECO:0000256" key="3">
    <source>
        <dbReference type="ARBA" id="ARBA00022490"/>
    </source>
</evidence>
<keyword evidence="7 11" id="KW-0862">Zinc</keyword>
<dbReference type="GO" id="GO:0004301">
    <property type="term" value="F:epoxide hydrolase activity"/>
    <property type="evidence" value="ECO:0007669"/>
    <property type="project" value="TreeGrafter"/>
</dbReference>
<reference evidence="14" key="1">
    <citation type="submission" date="2020-12" db="UniProtKB">
        <authorList>
            <consortium name="WormBaseParasite"/>
        </authorList>
    </citation>
    <scope>IDENTIFICATION</scope>
    <source>
        <strain evidence="14">MHco3</strain>
    </source>
</reference>
<comment type="subcellular location">
    <subcellularLocation>
        <location evidence="1">Cytoplasm</location>
    </subcellularLocation>
</comment>
<evidence type="ECO:0000256" key="1">
    <source>
        <dbReference type="ARBA" id="ARBA00004496"/>
    </source>
</evidence>
<dbReference type="SUPFAM" id="SSF55486">
    <property type="entry name" value="Metalloproteases ('zincins'), catalytic domain"/>
    <property type="match status" value="1"/>
</dbReference>
<dbReference type="Proteomes" id="UP000025227">
    <property type="component" value="Unplaced"/>
</dbReference>
<feature type="active site" description="Proton donor" evidence="9">
    <location>
        <position position="375"/>
    </location>
</feature>
<dbReference type="InterPro" id="IPR045357">
    <property type="entry name" value="Aminopeptidase_N-like_N"/>
</dbReference>
<dbReference type="InterPro" id="IPR016024">
    <property type="entry name" value="ARM-type_fold"/>
</dbReference>
<dbReference type="InterPro" id="IPR014782">
    <property type="entry name" value="Peptidase_M1_dom"/>
</dbReference>
<comment type="cofactor">
    <cofactor evidence="11">
        <name>Zn(2+)</name>
        <dbReference type="ChEBI" id="CHEBI:29105"/>
    </cofactor>
    <text evidence="11">Binds 1 zinc ion per subunit.</text>
</comment>
<evidence type="ECO:0000313" key="14">
    <source>
        <dbReference type="WBParaSite" id="HCON_00101085-00001"/>
    </source>
</evidence>
<feature type="binding site" evidence="11">
    <location>
        <position position="286"/>
    </location>
    <ligand>
        <name>Zn(2+)</name>
        <dbReference type="ChEBI" id="CHEBI:29105"/>
        <note>catalytic</note>
    </ligand>
</feature>
<keyword evidence="5 11" id="KW-0479">Metal-binding</keyword>
<dbReference type="InterPro" id="IPR042097">
    <property type="entry name" value="Aminopeptidase_N-like_N_sf"/>
</dbReference>
<evidence type="ECO:0000256" key="11">
    <source>
        <dbReference type="PIRSR" id="PIRSR634015-3"/>
    </source>
</evidence>
<dbReference type="SUPFAM" id="SSF63737">
    <property type="entry name" value="Leukotriene A4 hydrolase N-terminal domain"/>
    <property type="match status" value="1"/>
</dbReference>
<dbReference type="GO" id="GO:0008270">
    <property type="term" value="F:zinc ion binding"/>
    <property type="evidence" value="ECO:0007669"/>
    <property type="project" value="InterPro"/>
</dbReference>
<feature type="binding site" evidence="11">
    <location>
        <position position="309"/>
    </location>
    <ligand>
        <name>Zn(2+)</name>
        <dbReference type="ChEBI" id="CHEBI:29105"/>
        <note>catalytic</note>
    </ligand>
</feature>
<dbReference type="FunFam" id="3.30.2010.30:FF:000001">
    <property type="entry name" value="Leukotriene A(4) hydrolase"/>
    <property type="match status" value="1"/>
</dbReference>
<dbReference type="Gene3D" id="2.60.40.1730">
    <property type="entry name" value="tricorn interacting facor f3 domain"/>
    <property type="match status" value="1"/>
</dbReference>
<accession>A0A7I4YJF4</accession>
<evidence type="ECO:0000259" key="12">
    <source>
        <dbReference type="SMART" id="SM01263"/>
    </source>
</evidence>
<dbReference type="InterPro" id="IPR038502">
    <property type="entry name" value="M1_LTA-4_hydro/amino_C_sf"/>
</dbReference>
<dbReference type="Gene3D" id="1.10.390.10">
    <property type="entry name" value="Neutral Protease Domain 2"/>
    <property type="match status" value="1"/>
</dbReference>
<dbReference type="Pfam" id="PF01433">
    <property type="entry name" value="Peptidase_M1"/>
    <property type="match status" value="1"/>
</dbReference>
<dbReference type="InterPro" id="IPR027268">
    <property type="entry name" value="Peptidase_M4/M1_CTD_sf"/>
</dbReference>
<feature type="active site" description="Proton acceptor" evidence="9">
    <location>
        <position position="287"/>
    </location>
</feature>
<keyword evidence="8" id="KW-0482">Metalloprotease</keyword>